<comment type="caution">
    <text evidence="4">The sequence shown here is derived from an EMBL/GenBank/DDBJ whole genome shotgun (WGS) entry which is preliminary data.</text>
</comment>
<evidence type="ECO:0000256" key="1">
    <source>
        <dbReference type="SAM" id="MobiDB-lite"/>
    </source>
</evidence>
<gene>
    <name evidence="4" type="ORF">HMPREF1863_00958</name>
</gene>
<feature type="chain" id="PRO_5007461537" description="SLH domain-containing protein" evidence="2">
    <location>
        <begin position="26"/>
        <end position="401"/>
    </location>
</feature>
<dbReference type="PROSITE" id="PS51272">
    <property type="entry name" value="SLH"/>
    <property type="match status" value="2"/>
</dbReference>
<dbReference type="InterPro" id="IPR001119">
    <property type="entry name" value="SLH_dom"/>
</dbReference>
<dbReference type="PANTHER" id="PTHR43308:SF5">
    <property type="entry name" value="S-LAYER PROTEIN _ PEPTIDOGLYCAN ENDO-BETA-N-ACETYLGLUCOSAMINIDASE"/>
    <property type="match status" value="1"/>
</dbReference>
<evidence type="ECO:0000256" key="2">
    <source>
        <dbReference type="SAM" id="SignalP"/>
    </source>
</evidence>
<keyword evidence="2" id="KW-0732">Signal</keyword>
<proteinExistence type="predicted"/>
<dbReference type="Pfam" id="PF00395">
    <property type="entry name" value="SLH"/>
    <property type="match status" value="2"/>
</dbReference>
<dbReference type="AlphaFoldDB" id="A0A134AGY5"/>
<dbReference type="InterPro" id="IPR051465">
    <property type="entry name" value="Cell_Envelope_Struct_Comp"/>
</dbReference>
<dbReference type="Gene3D" id="3.40.33.10">
    <property type="entry name" value="CAP"/>
    <property type="match status" value="1"/>
</dbReference>
<dbReference type="PATRIC" id="fig|755172.3.peg.917"/>
<dbReference type="Pfam" id="PF00188">
    <property type="entry name" value="CAP"/>
    <property type="match status" value="1"/>
</dbReference>
<feature type="domain" description="SLH" evidence="3">
    <location>
        <begin position="12"/>
        <end position="74"/>
    </location>
</feature>
<protein>
    <recommendedName>
        <fullName evidence="3">SLH domain-containing protein</fullName>
    </recommendedName>
</protein>
<feature type="signal peptide" evidence="2">
    <location>
        <begin position="1"/>
        <end position="25"/>
    </location>
</feature>
<dbReference type="EMBL" id="LSDG01000025">
    <property type="protein sequence ID" value="KXB66790.1"/>
    <property type="molecule type" value="Genomic_DNA"/>
</dbReference>
<sequence>MKKWCKMLATLMLATSLLVPNPAWAVGRNDKINALKNEGVVTGYPDGSLGLDRPISRAEVSVLLIRMTGHQPKGRGAQIFKDVPSSHWASGYVQTACRLKNPQGVSPIVGYPDGTFRPANPVTNAEIIKMLTVAAKEGLSPEDVKGATWPTSWIRWADELGIIGAGSDVGAPDAKAPATRGDVFVMIYNAGQSVKPRGSKPAPAQPAPAIPARPAKPSVSGGFEFNAFNSGRTFDHEKFNREFLALINADRTKRGLVPLKWGDDLTHGATTRVEELLKNGSIDVNGQDHVRLDGRSWVTAFDYIRPKLRTTICGENLAEIIHMSNERIGKKSRLYMTDEQVLAENFYRLWWNSPGHRENMMEPKYRYINLQVRVGNYAQLGKPGKNIVYFVGTTHFRGDYR</sequence>
<feature type="region of interest" description="Disordered" evidence="1">
    <location>
        <begin position="195"/>
        <end position="216"/>
    </location>
</feature>
<dbReference type="InterPro" id="IPR014044">
    <property type="entry name" value="CAP_dom"/>
</dbReference>
<dbReference type="STRING" id="755172.HMPREF1863_00958"/>
<reference evidence="5" key="1">
    <citation type="submission" date="2016-01" db="EMBL/GenBank/DDBJ databases">
        <authorList>
            <person name="Mitreva M."/>
            <person name="Pepin K.H."/>
            <person name="Mihindukulasuriya K.A."/>
            <person name="Fulton R."/>
            <person name="Fronick C."/>
            <person name="O'Laughlin M."/>
            <person name="Miner T."/>
            <person name="Herter B."/>
            <person name="Rosa B.A."/>
            <person name="Cordes M."/>
            <person name="Tomlinson C."/>
            <person name="Wollam A."/>
            <person name="Palsikar V.B."/>
            <person name="Mardis E.R."/>
            <person name="Wilson R.K."/>
        </authorList>
    </citation>
    <scope>NUCLEOTIDE SEQUENCE [LARGE SCALE GENOMIC DNA]</scope>
    <source>
        <strain evidence="5">DNF00729</strain>
    </source>
</reference>
<evidence type="ECO:0000259" key="3">
    <source>
        <dbReference type="PROSITE" id="PS51272"/>
    </source>
</evidence>
<dbReference type="SUPFAM" id="SSF55797">
    <property type="entry name" value="PR-1-like"/>
    <property type="match status" value="1"/>
</dbReference>
<dbReference type="OrthoDB" id="1699243at2"/>
<evidence type="ECO:0000313" key="4">
    <source>
        <dbReference type="EMBL" id="KXB66790.1"/>
    </source>
</evidence>
<name>A0A134AGY5_9FIRM</name>
<accession>A0A134AGY5</accession>
<evidence type="ECO:0000313" key="5">
    <source>
        <dbReference type="Proteomes" id="UP000070442"/>
    </source>
</evidence>
<dbReference type="CDD" id="cd05379">
    <property type="entry name" value="CAP_bacterial"/>
    <property type="match status" value="1"/>
</dbReference>
<dbReference type="PANTHER" id="PTHR43308">
    <property type="entry name" value="OUTER MEMBRANE PROTEIN ALPHA-RELATED"/>
    <property type="match status" value="1"/>
</dbReference>
<keyword evidence="5" id="KW-1185">Reference proteome</keyword>
<dbReference type="InterPro" id="IPR035940">
    <property type="entry name" value="CAP_sf"/>
</dbReference>
<organism evidence="4 5">
    <name type="scientific">Aedoeadaptatus coxii</name>
    <dbReference type="NCBI Taxonomy" id="755172"/>
    <lineage>
        <taxon>Bacteria</taxon>
        <taxon>Bacillati</taxon>
        <taxon>Bacillota</taxon>
        <taxon>Tissierellia</taxon>
        <taxon>Tissierellales</taxon>
        <taxon>Peptoniphilaceae</taxon>
        <taxon>Aedoeadaptatus</taxon>
    </lineage>
</organism>
<feature type="domain" description="SLH" evidence="3">
    <location>
        <begin position="76"/>
        <end position="145"/>
    </location>
</feature>
<dbReference type="RefSeq" id="WP_068367772.1">
    <property type="nucleotide sequence ID" value="NZ_KQ960174.1"/>
</dbReference>
<dbReference type="Proteomes" id="UP000070442">
    <property type="component" value="Unassembled WGS sequence"/>
</dbReference>